<dbReference type="OrthoDB" id="797021at2"/>
<dbReference type="Proteomes" id="UP000320042">
    <property type="component" value="Unassembled WGS sequence"/>
</dbReference>
<organism evidence="1 2">
    <name type="scientific">Mucilaginibacter pallidiroseus</name>
    <dbReference type="NCBI Taxonomy" id="2599295"/>
    <lineage>
        <taxon>Bacteria</taxon>
        <taxon>Pseudomonadati</taxon>
        <taxon>Bacteroidota</taxon>
        <taxon>Sphingobacteriia</taxon>
        <taxon>Sphingobacteriales</taxon>
        <taxon>Sphingobacteriaceae</taxon>
        <taxon>Mucilaginibacter</taxon>
    </lineage>
</organism>
<proteinExistence type="predicted"/>
<gene>
    <name evidence="1" type="ORF">FPZ43_17255</name>
</gene>
<evidence type="ECO:0000313" key="2">
    <source>
        <dbReference type="Proteomes" id="UP000320042"/>
    </source>
</evidence>
<dbReference type="AlphaFoldDB" id="A0A563U0R3"/>
<keyword evidence="2" id="KW-1185">Reference proteome</keyword>
<comment type="caution">
    <text evidence="1">The sequence shown here is derived from an EMBL/GenBank/DDBJ whole genome shotgun (WGS) entry which is preliminary data.</text>
</comment>
<dbReference type="EMBL" id="VOEJ01000009">
    <property type="protein sequence ID" value="TWR25218.1"/>
    <property type="molecule type" value="Genomic_DNA"/>
</dbReference>
<reference evidence="1 2" key="1">
    <citation type="submission" date="2019-07" db="EMBL/GenBank/DDBJ databases">
        <authorList>
            <person name="Kim J."/>
        </authorList>
    </citation>
    <scope>NUCLEOTIDE SEQUENCE [LARGE SCALE GENOMIC DNA]</scope>
    <source>
        <strain evidence="2">dk17</strain>
    </source>
</reference>
<dbReference type="RefSeq" id="WP_146383189.1">
    <property type="nucleotide sequence ID" value="NZ_VOEJ01000009.1"/>
</dbReference>
<protein>
    <submittedName>
        <fullName evidence="1">Uncharacterized protein</fullName>
    </submittedName>
</protein>
<name>A0A563U0R3_9SPHI</name>
<accession>A0A563U0R3</accession>
<evidence type="ECO:0000313" key="1">
    <source>
        <dbReference type="EMBL" id="TWR25218.1"/>
    </source>
</evidence>
<sequence>MDEFYIDVKMGRRITRIQVDEVSPEQWDRPFSPQFIIEFHDGSGFVTVTLQLEDGKWYDRDSRLRENEDVLNLDSAYSNPLSTLAIQEIGTAIGRHMVVHLTAYMGLFVPVFRTPTLN</sequence>